<organism evidence="1 2">
    <name type="scientific">Limisphaera ngatamarikiensis</name>
    <dbReference type="NCBI Taxonomy" id="1324935"/>
    <lineage>
        <taxon>Bacteria</taxon>
        <taxon>Pseudomonadati</taxon>
        <taxon>Verrucomicrobiota</taxon>
        <taxon>Verrucomicrobiia</taxon>
        <taxon>Limisphaerales</taxon>
        <taxon>Limisphaeraceae</taxon>
        <taxon>Limisphaera</taxon>
    </lineage>
</organism>
<evidence type="ECO:0000313" key="1">
    <source>
        <dbReference type="EMBL" id="NGO39714.1"/>
    </source>
</evidence>
<keyword evidence="2" id="KW-1185">Reference proteome</keyword>
<dbReference type="Proteomes" id="UP000477311">
    <property type="component" value="Unassembled WGS sequence"/>
</dbReference>
<gene>
    <name evidence="1" type="ORF">G4L39_09955</name>
</gene>
<name>A0A6M1RWG2_9BACT</name>
<reference evidence="1 2" key="1">
    <citation type="submission" date="2020-02" db="EMBL/GenBank/DDBJ databases">
        <title>Draft genome sequence of Limisphaera ngatamarikiensis NGM72.4T, a thermophilic Verrucomicrobia grouped in subdivision 3.</title>
        <authorList>
            <person name="Carere C.R."/>
            <person name="Steen J."/>
            <person name="Hugenholtz P."/>
            <person name="Stott M.B."/>
        </authorList>
    </citation>
    <scope>NUCLEOTIDE SEQUENCE [LARGE SCALE GENOMIC DNA]</scope>
    <source>
        <strain evidence="1 2">NGM72.4</strain>
    </source>
</reference>
<dbReference type="RefSeq" id="WP_165107900.1">
    <property type="nucleotide sequence ID" value="NZ_JAAKYA010000066.1"/>
</dbReference>
<evidence type="ECO:0000313" key="2">
    <source>
        <dbReference type="Proteomes" id="UP000477311"/>
    </source>
</evidence>
<proteinExistence type="predicted"/>
<protein>
    <submittedName>
        <fullName evidence="1">BrnT family toxin</fullName>
    </submittedName>
</protein>
<dbReference type="AlphaFoldDB" id="A0A6M1RWG2"/>
<sequence length="95" mass="11088">MEFDWSNPPFDLNSSLTQQEIEESFEDPFAVRLMPDSSRFAAQARYFNLGMSASGRGIFSVYRTNGKLIRVICARPFEPEEQLFYQRKMHESLNL</sequence>
<dbReference type="EMBL" id="JAAKYA010000066">
    <property type="protein sequence ID" value="NGO39714.1"/>
    <property type="molecule type" value="Genomic_DNA"/>
</dbReference>
<accession>A0A6M1RWG2</accession>
<comment type="caution">
    <text evidence="1">The sequence shown here is derived from an EMBL/GenBank/DDBJ whole genome shotgun (WGS) entry which is preliminary data.</text>
</comment>